<feature type="compositionally biased region" description="Polar residues" evidence="1">
    <location>
        <begin position="10"/>
        <end position="26"/>
    </location>
</feature>
<evidence type="ECO:0000313" key="3">
    <source>
        <dbReference type="Proteomes" id="UP000812287"/>
    </source>
</evidence>
<feature type="region of interest" description="Disordered" evidence="1">
    <location>
        <begin position="1"/>
        <end position="62"/>
    </location>
</feature>
<sequence length="337" mass="38115">MDRLRRAFKISSSSATKRNVPSANAKSTKKDNLKHTKSMPIRSSLYGLEYSPNNYPPSPTPRNIIKSAKIYTSRFTPRTKPAASQPVPKNVNADLQEEEDYENVLDIHSGVTVITREDLDAFPMPPDIFPPNPPKLQAFYDAQNEERRRRKEQKMEEQRARYGYKTVHGNASTPTVYHHGSTRQKLTSSSTVNVSTASHRGRSRFSKPLPPCPGDWQQHLNSPSTTSLHPDNQTHTSRHRQGSTTSHRSRSRATPSHQRVQEHSKYMTEQGMASYPDIEALAAVRRGHAVFQQGSDHRKSHRVEMFFNPDDEPVPVNVGQIQQQVDDYLSSQNLAPG</sequence>
<dbReference type="RefSeq" id="XP_043040003.1">
    <property type="nucleotide sequence ID" value="XM_043186244.1"/>
</dbReference>
<organism evidence="2 3">
    <name type="scientific">Guyanagaster necrorhizus</name>
    <dbReference type="NCBI Taxonomy" id="856835"/>
    <lineage>
        <taxon>Eukaryota</taxon>
        <taxon>Fungi</taxon>
        <taxon>Dikarya</taxon>
        <taxon>Basidiomycota</taxon>
        <taxon>Agaricomycotina</taxon>
        <taxon>Agaricomycetes</taxon>
        <taxon>Agaricomycetidae</taxon>
        <taxon>Agaricales</taxon>
        <taxon>Marasmiineae</taxon>
        <taxon>Physalacriaceae</taxon>
        <taxon>Guyanagaster</taxon>
    </lineage>
</organism>
<feature type="compositionally biased region" description="Low complexity" evidence="1">
    <location>
        <begin position="187"/>
        <end position="198"/>
    </location>
</feature>
<comment type="caution">
    <text evidence="2">The sequence shown here is derived from an EMBL/GenBank/DDBJ whole genome shotgun (WGS) entry which is preliminary data.</text>
</comment>
<feature type="region of interest" description="Disordered" evidence="1">
    <location>
        <begin position="147"/>
        <end position="264"/>
    </location>
</feature>
<feature type="compositionally biased region" description="Basic residues" evidence="1">
    <location>
        <begin position="236"/>
        <end position="251"/>
    </location>
</feature>
<evidence type="ECO:0000313" key="2">
    <source>
        <dbReference type="EMBL" id="KAG7446503.1"/>
    </source>
</evidence>
<dbReference type="OrthoDB" id="3008505at2759"/>
<dbReference type="EMBL" id="MU250534">
    <property type="protein sequence ID" value="KAG7446503.1"/>
    <property type="molecule type" value="Genomic_DNA"/>
</dbReference>
<accession>A0A9P7VS96</accession>
<dbReference type="GeneID" id="66108541"/>
<protein>
    <submittedName>
        <fullName evidence="2">Uncharacterized protein</fullName>
    </submittedName>
</protein>
<dbReference type="AlphaFoldDB" id="A0A9P7VS96"/>
<name>A0A9P7VS96_9AGAR</name>
<dbReference type="Proteomes" id="UP000812287">
    <property type="component" value="Unassembled WGS sequence"/>
</dbReference>
<feature type="compositionally biased region" description="Polar residues" evidence="1">
    <location>
        <begin position="218"/>
        <end position="233"/>
    </location>
</feature>
<evidence type="ECO:0000256" key="1">
    <source>
        <dbReference type="SAM" id="MobiDB-lite"/>
    </source>
</evidence>
<gene>
    <name evidence="2" type="ORF">BT62DRAFT_931935</name>
</gene>
<keyword evidence="3" id="KW-1185">Reference proteome</keyword>
<proteinExistence type="predicted"/>
<reference evidence="2" key="1">
    <citation type="submission" date="2020-11" db="EMBL/GenBank/DDBJ databases">
        <title>Adaptations for nitrogen fixation in a non-lichenized fungal sporocarp promotes dispersal by wood-feeding termites.</title>
        <authorList>
            <consortium name="DOE Joint Genome Institute"/>
            <person name="Koch R.A."/>
            <person name="Yoon G."/>
            <person name="Arayal U."/>
            <person name="Lail K."/>
            <person name="Amirebrahimi M."/>
            <person name="Labutti K."/>
            <person name="Lipzen A."/>
            <person name="Riley R."/>
            <person name="Barry K."/>
            <person name="Henrissat B."/>
            <person name="Grigoriev I.V."/>
            <person name="Herr J.R."/>
            <person name="Aime M.C."/>
        </authorList>
    </citation>
    <scope>NUCLEOTIDE SEQUENCE</scope>
    <source>
        <strain evidence="2">MCA 3950</strain>
    </source>
</reference>